<keyword evidence="5" id="KW-1185">Reference proteome</keyword>
<dbReference type="SUPFAM" id="SSF63411">
    <property type="entry name" value="LuxS/MPP-like metallohydrolase"/>
    <property type="match status" value="2"/>
</dbReference>
<feature type="chain" id="PRO_5042837296" evidence="1">
    <location>
        <begin position="19"/>
        <end position="434"/>
    </location>
</feature>
<dbReference type="EC" id="3.4.24.-" evidence="4"/>
<feature type="domain" description="Peptidase M16 N-terminal" evidence="2">
    <location>
        <begin position="40"/>
        <end position="178"/>
    </location>
</feature>
<sequence>MMRILALGALLWAGAVQADSPVKTVTSPGGLSAWVLEEPAIPFTALNIMFSGGAALDPPDKRGAAFMMTGLLEEGAGDLDSQAFAAAKEALSASFSFDVTDDTLSISVRVLTENRAEALALLKTALMQPRFDPDAVERVRQQVLSILASNAQDPTDTAQRVWSEQAFGDHAYGTSYQGTESSVAALTRTDLLAAHQNLLVRDAISISAVGDITAEELGPILDDLLGDLPAGSTLETAPLELDIPAGLTVVDIPTPQSVAIFGHSGIDRAHPDFFAAFILNTILGGHGIESRLTAEVREKRGLTYGISTILISKDQADVMLGQVASANDRIGAAIEVIRDEWSKLARDGVTAEELHAAQTYLTGAYPLRFDGNSQIARILVGMQRQGLGLDYINTRNARINAVTLPEINRVAAQLLKPEALNFVVVGQPTGLTEE</sequence>
<organism evidence="4 5">
    <name type="scientific">Planktomarina temperata RCA23</name>
    <dbReference type="NCBI Taxonomy" id="666509"/>
    <lineage>
        <taxon>Bacteria</taxon>
        <taxon>Pseudomonadati</taxon>
        <taxon>Pseudomonadota</taxon>
        <taxon>Alphaproteobacteria</taxon>
        <taxon>Rhodobacterales</taxon>
        <taxon>Paracoccaceae</taxon>
        <taxon>Planktomarina</taxon>
    </lineage>
</organism>
<evidence type="ECO:0000256" key="1">
    <source>
        <dbReference type="SAM" id="SignalP"/>
    </source>
</evidence>
<dbReference type="InterPro" id="IPR007863">
    <property type="entry name" value="Peptidase_M16_C"/>
</dbReference>
<evidence type="ECO:0000313" key="5">
    <source>
        <dbReference type="Proteomes" id="UP000028680"/>
    </source>
</evidence>
<reference evidence="4 5" key="1">
    <citation type="journal article" date="2014" name="ISME J.">
        <title>Adaptation of an abundant Roseobacter RCA organism to pelagic systems revealed by genomic and transcriptomic analyses.</title>
        <authorList>
            <person name="Voget S."/>
            <person name="Wemheuer B."/>
            <person name="Brinkhoff T."/>
            <person name="Vollmers J."/>
            <person name="Dietrich S."/>
            <person name="Giebel H.A."/>
            <person name="Beardsley C."/>
            <person name="Sardemann C."/>
            <person name="Bakenhus I."/>
            <person name="Billerbeck S."/>
            <person name="Daniel R."/>
            <person name="Simon M."/>
        </authorList>
    </citation>
    <scope>NUCLEOTIDE SEQUENCE [LARGE SCALE GENOMIC DNA]</scope>
    <source>
        <strain evidence="4 5">RCA23</strain>
    </source>
</reference>
<dbReference type="InterPro" id="IPR011249">
    <property type="entry name" value="Metalloenz_LuxS/M16"/>
</dbReference>
<gene>
    <name evidence="4" type="ORF">RCA23_c28720</name>
</gene>
<name>A0AAN0VJQ3_9RHOB</name>
<dbReference type="AlphaFoldDB" id="A0AAN0VJQ3"/>
<keyword evidence="4" id="KW-0378">Hydrolase</keyword>
<dbReference type="Pfam" id="PF05193">
    <property type="entry name" value="Peptidase_M16_C"/>
    <property type="match status" value="1"/>
</dbReference>
<keyword evidence="1" id="KW-0732">Signal</keyword>
<dbReference type="PANTHER" id="PTHR11851">
    <property type="entry name" value="METALLOPROTEASE"/>
    <property type="match status" value="1"/>
</dbReference>
<dbReference type="Pfam" id="PF00675">
    <property type="entry name" value="Peptidase_M16"/>
    <property type="match status" value="1"/>
</dbReference>
<feature type="signal peptide" evidence="1">
    <location>
        <begin position="1"/>
        <end position="18"/>
    </location>
</feature>
<keyword evidence="4" id="KW-0645">Protease</keyword>
<feature type="domain" description="Peptidase M16 C-terminal" evidence="3">
    <location>
        <begin position="186"/>
        <end position="359"/>
    </location>
</feature>
<dbReference type="InterPro" id="IPR011765">
    <property type="entry name" value="Pept_M16_N"/>
</dbReference>
<evidence type="ECO:0000259" key="3">
    <source>
        <dbReference type="Pfam" id="PF05193"/>
    </source>
</evidence>
<dbReference type="Proteomes" id="UP000028680">
    <property type="component" value="Chromosome"/>
</dbReference>
<dbReference type="InterPro" id="IPR050361">
    <property type="entry name" value="MPP/UQCRC_Complex"/>
</dbReference>
<evidence type="ECO:0000259" key="2">
    <source>
        <dbReference type="Pfam" id="PF00675"/>
    </source>
</evidence>
<dbReference type="Gene3D" id="3.30.830.10">
    <property type="entry name" value="Metalloenzyme, LuxS/M16 peptidase-like"/>
    <property type="match status" value="2"/>
</dbReference>
<dbReference type="PANTHER" id="PTHR11851:SF224">
    <property type="entry name" value="PROCESSING PROTEASE"/>
    <property type="match status" value="1"/>
</dbReference>
<dbReference type="GO" id="GO:0046872">
    <property type="term" value="F:metal ion binding"/>
    <property type="evidence" value="ECO:0007669"/>
    <property type="project" value="InterPro"/>
</dbReference>
<protein>
    <submittedName>
        <fullName evidence="4">Zinc protease y4wB</fullName>
        <ecNumber evidence="4">3.4.24.-</ecNumber>
    </submittedName>
</protein>
<proteinExistence type="predicted"/>
<dbReference type="GO" id="GO:0006508">
    <property type="term" value="P:proteolysis"/>
    <property type="evidence" value="ECO:0007669"/>
    <property type="project" value="UniProtKB-KW"/>
</dbReference>
<evidence type="ECO:0000313" key="4">
    <source>
        <dbReference type="EMBL" id="AII88374.1"/>
    </source>
</evidence>
<accession>A0AAN0VJQ3</accession>
<dbReference type="EMBL" id="CP003984">
    <property type="protein sequence ID" value="AII88374.1"/>
    <property type="molecule type" value="Genomic_DNA"/>
</dbReference>
<dbReference type="GO" id="GO:0008233">
    <property type="term" value="F:peptidase activity"/>
    <property type="evidence" value="ECO:0007669"/>
    <property type="project" value="UniProtKB-KW"/>
</dbReference>
<dbReference type="KEGG" id="ptp:RCA23_c28720"/>
<dbReference type="RefSeq" id="WP_044050928.1">
    <property type="nucleotide sequence ID" value="NZ_CP003984.1"/>
</dbReference>